<dbReference type="InterPro" id="IPR036378">
    <property type="entry name" value="FAS1_dom_sf"/>
</dbReference>
<accession>A0ABU7TZ18</accession>
<dbReference type="EMBL" id="JAWJZY010000001">
    <property type="protein sequence ID" value="MEE8657707.1"/>
    <property type="molecule type" value="Genomic_DNA"/>
</dbReference>
<sequence>MNTPSRYPDIIRNLFRRCAGLSGLGAVLLTACSGTAHLSDGKDSPQSALPRKSVVTTKILPTTDPDVTFAQFHREKITSPIAYHTPPVSAFRDRPFKDTLSASLEAADYIFALKKAGWFPLLGGDISLTILVPSNEAMEADARFADRTIFQPGHEAALRHALGETILIGTWDKPHIMAALKRHRATTLALRTIDHRFINVSMDAQTRQPVFIGAGGKALILWGDATEQTNGVFYIAKNLIDPVSPTPRAGRTMSQRAH</sequence>
<name>A0ABU7TZ18_9PROT</name>
<dbReference type="RefSeq" id="WP_394818718.1">
    <property type="nucleotide sequence ID" value="NZ_JAWJZY010000001.1"/>
</dbReference>
<protein>
    <recommendedName>
        <fullName evidence="4">FAS1 domain-containing protein</fullName>
    </recommendedName>
</protein>
<feature type="chain" id="PRO_5045845033" description="FAS1 domain-containing protein" evidence="1">
    <location>
        <begin position="39"/>
        <end position="258"/>
    </location>
</feature>
<keyword evidence="1" id="KW-0732">Signal</keyword>
<feature type="signal peptide" evidence="1">
    <location>
        <begin position="1"/>
        <end position="38"/>
    </location>
</feature>
<evidence type="ECO:0008006" key="4">
    <source>
        <dbReference type="Google" id="ProtNLM"/>
    </source>
</evidence>
<dbReference type="Proteomes" id="UP001312908">
    <property type="component" value="Unassembled WGS sequence"/>
</dbReference>
<proteinExistence type="predicted"/>
<reference evidence="2 3" key="1">
    <citation type="submission" date="2023-10" db="EMBL/GenBank/DDBJ databases">
        <title>Sorlinia euscelidii gen. nov., sp. nov., an acetic acid bacteria isolated from the gut of Euscelidius variegatus emitter.</title>
        <authorList>
            <person name="Michoud G."/>
            <person name="Marasco R."/>
            <person name="Seferji K."/>
            <person name="Gonella E."/>
            <person name="Garuglieri E."/>
            <person name="Alma A."/>
            <person name="Mapelli F."/>
            <person name="Borin S."/>
            <person name="Daffonchio D."/>
            <person name="Crotti E."/>
        </authorList>
    </citation>
    <scope>NUCLEOTIDE SEQUENCE [LARGE SCALE GENOMIC DNA]</scope>
    <source>
        <strain evidence="2 3">EV16P</strain>
    </source>
</reference>
<keyword evidence="3" id="KW-1185">Reference proteome</keyword>
<evidence type="ECO:0000313" key="3">
    <source>
        <dbReference type="Proteomes" id="UP001312908"/>
    </source>
</evidence>
<gene>
    <name evidence="2" type="ORF">DOFOFD_01590</name>
</gene>
<evidence type="ECO:0000256" key="1">
    <source>
        <dbReference type="SAM" id="SignalP"/>
    </source>
</evidence>
<dbReference type="PROSITE" id="PS51257">
    <property type="entry name" value="PROKAR_LIPOPROTEIN"/>
    <property type="match status" value="1"/>
</dbReference>
<evidence type="ECO:0000313" key="2">
    <source>
        <dbReference type="EMBL" id="MEE8657707.1"/>
    </source>
</evidence>
<organism evidence="2 3">
    <name type="scientific">Sorlinia euscelidii</name>
    <dbReference type="NCBI Taxonomy" id="3081148"/>
    <lineage>
        <taxon>Bacteria</taxon>
        <taxon>Pseudomonadati</taxon>
        <taxon>Pseudomonadota</taxon>
        <taxon>Alphaproteobacteria</taxon>
        <taxon>Acetobacterales</taxon>
        <taxon>Acetobacteraceae</taxon>
        <taxon>Sorlinia</taxon>
    </lineage>
</organism>
<dbReference type="Gene3D" id="2.30.180.10">
    <property type="entry name" value="FAS1 domain"/>
    <property type="match status" value="1"/>
</dbReference>
<dbReference type="SUPFAM" id="SSF82153">
    <property type="entry name" value="FAS1 domain"/>
    <property type="match status" value="1"/>
</dbReference>
<comment type="caution">
    <text evidence="2">The sequence shown here is derived from an EMBL/GenBank/DDBJ whole genome shotgun (WGS) entry which is preliminary data.</text>
</comment>